<keyword evidence="4" id="KW-0067">ATP-binding</keyword>
<dbReference type="CDD" id="cd14014">
    <property type="entry name" value="STKc_PknB_like"/>
    <property type="match status" value="1"/>
</dbReference>
<gene>
    <name evidence="6" type="ORF">SM611_11750</name>
</gene>
<evidence type="ECO:0000256" key="1">
    <source>
        <dbReference type="ARBA" id="ARBA00022679"/>
    </source>
</evidence>
<dbReference type="Gene3D" id="1.10.510.10">
    <property type="entry name" value="Transferase(Phosphotransferase) domain 1"/>
    <property type="match status" value="1"/>
</dbReference>
<dbReference type="GO" id="GO:0004674">
    <property type="term" value="F:protein serine/threonine kinase activity"/>
    <property type="evidence" value="ECO:0007669"/>
    <property type="project" value="UniProtKB-EC"/>
</dbReference>
<evidence type="ECO:0000313" key="7">
    <source>
        <dbReference type="Proteomes" id="UP001569963"/>
    </source>
</evidence>
<keyword evidence="7" id="KW-1185">Reference proteome</keyword>
<reference evidence="6 7" key="1">
    <citation type="submission" date="2023-11" db="EMBL/GenBank/DDBJ databases">
        <title>Actinomadura monticuli sp. nov., isolated from volcanic ash.</title>
        <authorList>
            <person name="Lee S.D."/>
            <person name="Yang H."/>
            <person name="Kim I.S."/>
        </authorList>
    </citation>
    <scope>NUCLEOTIDE SEQUENCE [LARGE SCALE GENOMIC DNA]</scope>
    <source>
        <strain evidence="6 7">DLS-62</strain>
    </source>
</reference>
<keyword evidence="3 6" id="KW-0418">Kinase</keyword>
<evidence type="ECO:0000256" key="4">
    <source>
        <dbReference type="ARBA" id="ARBA00022840"/>
    </source>
</evidence>
<organism evidence="6 7">
    <name type="scientific">Actinomadura monticuli</name>
    <dbReference type="NCBI Taxonomy" id="3097367"/>
    <lineage>
        <taxon>Bacteria</taxon>
        <taxon>Bacillati</taxon>
        <taxon>Actinomycetota</taxon>
        <taxon>Actinomycetes</taxon>
        <taxon>Streptosporangiales</taxon>
        <taxon>Thermomonosporaceae</taxon>
        <taxon>Actinomadura</taxon>
    </lineage>
</organism>
<dbReference type="Proteomes" id="UP001569963">
    <property type="component" value="Unassembled WGS sequence"/>
</dbReference>
<accession>A0ABV4Q8W0</accession>
<dbReference type="InterPro" id="IPR008271">
    <property type="entry name" value="Ser/Thr_kinase_AS"/>
</dbReference>
<dbReference type="EC" id="2.7.11.1" evidence="6"/>
<keyword evidence="1 6" id="KW-0808">Transferase</keyword>
<dbReference type="InterPro" id="IPR000719">
    <property type="entry name" value="Prot_kinase_dom"/>
</dbReference>
<dbReference type="PROSITE" id="PS00108">
    <property type="entry name" value="PROTEIN_KINASE_ST"/>
    <property type="match status" value="1"/>
</dbReference>
<comment type="caution">
    <text evidence="6">The sequence shown here is derived from an EMBL/GenBank/DDBJ whole genome shotgun (WGS) entry which is preliminary data.</text>
</comment>
<sequence length="606" mass="61214">MDGWRVPGYSELRVLGEGAQGRVVLARHDGTGRPAAIKYLGERLAGDAGFRERFRAEAGLLSRLRNPFVAQLFGLVESPDGAAIVMEAVDGASLKAVLAERGPLEPEAALAVLKGSLLGLAAAHDLGIVHRDYKPANVIVRGDGLSKLIDFGIAVDAGAAGRSGTPVYMAPEQWRDEPASPATDVYAAACVFFECVTGRRPYTAEDQAGLMGRHLTAPVPAQDVPEPLRPLIERGLAKNPWDRPLGAAAFVAELESAAAGAYGADWEGRGVRTLAGAAAALSMLFPLTALALGSGGAAAGAAGAGAAGASGAAGAGAGAGAAGAGAGAAGAGAGGAGAAGQGVVGALGAKGVAAVAGGAAAVAVGGGAAVYVAVADEAPEARPVTVQLASFTEPPQDIGAGATFQARGRLVRVSGGDAALTRKINQALRAPLEQRWAKVRNGLRDTARGGYTDVVTPQVLMHNDRLVSVWYTVALNGDRGTGWDQSQAATVDLRSGASYRPLDLFRDPSEAGLKPLDAKIEPHLRGGAYCAGDILDGTDNPSAFVKSGDVTMALTVQGLRVAFYGSLLGYPSACGLQEAVVPYAEVSGMLKPALLKAVPYPSPARS</sequence>
<dbReference type="PANTHER" id="PTHR43289">
    <property type="entry name" value="MITOGEN-ACTIVATED PROTEIN KINASE KINASE KINASE 20-RELATED"/>
    <property type="match status" value="1"/>
</dbReference>
<keyword evidence="2" id="KW-0547">Nucleotide-binding</keyword>
<dbReference type="InterPro" id="IPR011009">
    <property type="entry name" value="Kinase-like_dom_sf"/>
</dbReference>
<evidence type="ECO:0000313" key="6">
    <source>
        <dbReference type="EMBL" id="MFA1539602.1"/>
    </source>
</evidence>
<dbReference type="PROSITE" id="PS50011">
    <property type="entry name" value="PROTEIN_KINASE_DOM"/>
    <property type="match status" value="1"/>
</dbReference>
<dbReference type="Pfam" id="PF00069">
    <property type="entry name" value="Pkinase"/>
    <property type="match status" value="1"/>
</dbReference>
<evidence type="ECO:0000256" key="2">
    <source>
        <dbReference type="ARBA" id="ARBA00022741"/>
    </source>
</evidence>
<evidence type="ECO:0000259" key="5">
    <source>
        <dbReference type="PROSITE" id="PS50011"/>
    </source>
</evidence>
<dbReference type="SUPFAM" id="SSF56112">
    <property type="entry name" value="Protein kinase-like (PK-like)"/>
    <property type="match status" value="1"/>
</dbReference>
<name>A0ABV4Q8W0_9ACTN</name>
<feature type="domain" description="Protein kinase" evidence="5">
    <location>
        <begin position="9"/>
        <end position="255"/>
    </location>
</feature>
<evidence type="ECO:0000256" key="3">
    <source>
        <dbReference type="ARBA" id="ARBA00022777"/>
    </source>
</evidence>
<dbReference type="EMBL" id="JAXCEI010000004">
    <property type="protein sequence ID" value="MFA1539602.1"/>
    <property type="molecule type" value="Genomic_DNA"/>
</dbReference>
<dbReference type="PANTHER" id="PTHR43289:SF34">
    <property type="entry name" value="SERINE_THREONINE-PROTEIN KINASE YBDM-RELATED"/>
    <property type="match status" value="1"/>
</dbReference>
<dbReference type="RefSeq" id="WP_371949451.1">
    <property type="nucleotide sequence ID" value="NZ_JAXCEI010000004.1"/>
</dbReference>
<protein>
    <submittedName>
        <fullName evidence="6">Serine/threonine-protein kinase</fullName>
        <ecNumber evidence="6">2.7.11.1</ecNumber>
    </submittedName>
</protein>
<proteinExistence type="predicted"/>
<dbReference type="Gene3D" id="3.30.200.20">
    <property type="entry name" value="Phosphorylase Kinase, domain 1"/>
    <property type="match status" value="1"/>
</dbReference>